<dbReference type="InterPro" id="IPR021125">
    <property type="entry name" value="DUF2127"/>
</dbReference>
<keyword evidence="3" id="KW-1185">Reference proteome</keyword>
<dbReference type="Proteomes" id="UP001501169">
    <property type="component" value="Unassembled WGS sequence"/>
</dbReference>
<reference evidence="3" key="1">
    <citation type="journal article" date="2019" name="Int. J. Syst. Evol. Microbiol.">
        <title>The Global Catalogue of Microorganisms (GCM) 10K type strain sequencing project: providing services to taxonomists for standard genome sequencing and annotation.</title>
        <authorList>
            <consortium name="The Broad Institute Genomics Platform"/>
            <consortium name="The Broad Institute Genome Sequencing Center for Infectious Disease"/>
            <person name="Wu L."/>
            <person name="Ma J."/>
        </authorList>
    </citation>
    <scope>NUCLEOTIDE SEQUENCE [LARGE SCALE GENOMIC DNA]</scope>
    <source>
        <strain evidence="3">JCM 14331</strain>
    </source>
</reference>
<gene>
    <name evidence="2" type="ORF">GCM10009098_06420</name>
</gene>
<protein>
    <submittedName>
        <fullName evidence="2">DUF2127 domain-containing protein</fullName>
    </submittedName>
</protein>
<feature type="transmembrane region" description="Helical" evidence="1">
    <location>
        <begin position="7"/>
        <end position="28"/>
    </location>
</feature>
<name>A0ABP3NG40_9GAMM</name>
<dbReference type="EMBL" id="BAAAEO010000001">
    <property type="protein sequence ID" value="GAA0541522.1"/>
    <property type="molecule type" value="Genomic_DNA"/>
</dbReference>
<evidence type="ECO:0000313" key="3">
    <source>
        <dbReference type="Proteomes" id="UP001501169"/>
    </source>
</evidence>
<dbReference type="RefSeq" id="WP_134054612.1">
    <property type="nucleotide sequence ID" value="NZ_BAAAEO010000001.1"/>
</dbReference>
<proteinExistence type="predicted"/>
<evidence type="ECO:0000313" key="2">
    <source>
        <dbReference type="EMBL" id="GAA0541522.1"/>
    </source>
</evidence>
<organism evidence="2 3">
    <name type="scientific">Rheinheimera aquimaris</name>
    <dbReference type="NCBI Taxonomy" id="412437"/>
    <lineage>
        <taxon>Bacteria</taxon>
        <taxon>Pseudomonadati</taxon>
        <taxon>Pseudomonadota</taxon>
        <taxon>Gammaproteobacteria</taxon>
        <taxon>Chromatiales</taxon>
        <taxon>Chromatiaceae</taxon>
        <taxon>Rheinheimera</taxon>
    </lineage>
</organism>
<feature type="transmembrane region" description="Helical" evidence="1">
    <location>
        <begin position="58"/>
        <end position="84"/>
    </location>
</feature>
<sequence>MRARNGLKLIAALEAFKGVISLLVGIGLHTLAGRNLQQIAETLVSHAHLNPASHIPGVFIHAASSFPVSDLSLMAVGALVYALVRLIEAYGLWHGLVWTEWFALGSGAIYIPFEIYEIFAHANIWSVAVFLVNVLIVWYMAKVLLQQKKAL</sequence>
<keyword evidence="1" id="KW-0472">Membrane</keyword>
<evidence type="ECO:0000256" key="1">
    <source>
        <dbReference type="SAM" id="Phobius"/>
    </source>
</evidence>
<keyword evidence="1" id="KW-1133">Transmembrane helix</keyword>
<comment type="caution">
    <text evidence="2">The sequence shown here is derived from an EMBL/GenBank/DDBJ whole genome shotgun (WGS) entry which is preliminary data.</text>
</comment>
<keyword evidence="1" id="KW-0812">Transmembrane</keyword>
<feature type="transmembrane region" description="Helical" evidence="1">
    <location>
        <begin position="91"/>
        <end position="113"/>
    </location>
</feature>
<feature type="transmembrane region" description="Helical" evidence="1">
    <location>
        <begin position="119"/>
        <end position="141"/>
    </location>
</feature>
<accession>A0ABP3NG40</accession>
<dbReference type="Pfam" id="PF09900">
    <property type="entry name" value="DUF2127"/>
    <property type="match status" value="1"/>
</dbReference>